<feature type="non-terminal residue" evidence="9">
    <location>
        <position position="1"/>
    </location>
</feature>
<gene>
    <name evidence="9" type="ORF">PLOB_00014772</name>
</gene>
<keyword evidence="10" id="KW-1185">Reference proteome</keyword>
<dbReference type="EMBL" id="CALNXK010000019">
    <property type="protein sequence ID" value="CAH3107093.1"/>
    <property type="molecule type" value="Genomic_DNA"/>
</dbReference>
<proteinExistence type="inferred from homology"/>
<dbReference type="InterPro" id="IPR036691">
    <property type="entry name" value="Endo/exonu/phosph_ase_sf"/>
</dbReference>
<evidence type="ECO:0000256" key="1">
    <source>
        <dbReference type="ARBA" id="ARBA00000493"/>
    </source>
</evidence>
<dbReference type="SUPFAM" id="SSF56219">
    <property type="entry name" value="DNase I-like"/>
    <property type="match status" value="1"/>
</dbReference>
<protein>
    <recommendedName>
        <fullName evidence="4">exodeoxyribonuclease III</fullName>
        <ecNumber evidence="4">3.1.11.2</ecNumber>
    </recommendedName>
</protein>
<evidence type="ECO:0000256" key="6">
    <source>
        <dbReference type="ARBA" id="ARBA00022801"/>
    </source>
</evidence>
<comment type="cofactor">
    <cofactor evidence="2">
        <name>Mg(2+)</name>
        <dbReference type="ChEBI" id="CHEBI:18420"/>
    </cofactor>
</comment>
<comment type="similarity">
    <text evidence="3">Belongs to the DNA repair enzymes AP/ExoA family.</text>
</comment>
<evidence type="ECO:0000256" key="7">
    <source>
        <dbReference type="ARBA" id="ARBA00022842"/>
    </source>
</evidence>
<accession>A0ABN8NK59</accession>
<reference evidence="9 10" key="1">
    <citation type="submission" date="2022-05" db="EMBL/GenBank/DDBJ databases">
        <authorList>
            <consortium name="Genoscope - CEA"/>
            <person name="William W."/>
        </authorList>
    </citation>
    <scope>NUCLEOTIDE SEQUENCE [LARGE SCALE GENOMIC DNA]</scope>
</reference>
<evidence type="ECO:0000313" key="9">
    <source>
        <dbReference type="EMBL" id="CAH3107093.1"/>
    </source>
</evidence>
<dbReference type="CDD" id="cd09076">
    <property type="entry name" value="L1-EN"/>
    <property type="match status" value="1"/>
</dbReference>
<comment type="caution">
    <text evidence="9">The sequence shown here is derived from an EMBL/GenBank/DDBJ whole genome shotgun (WGS) entry which is preliminary data.</text>
</comment>
<dbReference type="PANTHER" id="PTHR22748">
    <property type="entry name" value="AP ENDONUCLEASE"/>
    <property type="match status" value="1"/>
</dbReference>
<evidence type="ECO:0000256" key="2">
    <source>
        <dbReference type="ARBA" id="ARBA00001946"/>
    </source>
</evidence>
<feature type="non-terminal residue" evidence="9">
    <location>
        <position position="441"/>
    </location>
</feature>
<comment type="catalytic activity">
    <reaction evidence="1">
        <text>Exonucleolytic cleavage in the 3'- to 5'-direction to yield nucleoside 5'-phosphates.</text>
        <dbReference type="EC" id="3.1.11.2"/>
    </reaction>
</comment>
<dbReference type="EC" id="3.1.11.2" evidence="4"/>
<dbReference type="PANTHER" id="PTHR22748:SF26">
    <property type="entry name" value="ENDONUCLEASE_EXONUCLEASE_PHOSPHATASE DOMAIN-CONTAINING PROTEIN"/>
    <property type="match status" value="1"/>
</dbReference>
<evidence type="ECO:0000259" key="8">
    <source>
        <dbReference type="Pfam" id="PF03372"/>
    </source>
</evidence>
<evidence type="ECO:0000256" key="3">
    <source>
        <dbReference type="ARBA" id="ARBA00007092"/>
    </source>
</evidence>
<dbReference type="Pfam" id="PF03372">
    <property type="entry name" value="Exo_endo_phos"/>
    <property type="match status" value="1"/>
</dbReference>
<organism evidence="9 10">
    <name type="scientific">Porites lobata</name>
    <dbReference type="NCBI Taxonomy" id="104759"/>
    <lineage>
        <taxon>Eukaryota</taxon>
        <taxon>Metazoa</taxon>
        <taxon>Cnidaria</taxon>
        <taxon>Anthozoa</taxon>
        <taxon>Hexacorallia</taxon>
        <taxon>Scleractinia</taxon>
        <taxon>Fungiina</taxon>
        <taxon>Poritidae</taxon>
        <taxon>Porites</taxon>
    </lineage>
</organism>
<evidence type="ECO:0000256" key="4">
    <source>
        <dbReference type="ARBA" id="ARBA00012115"/>
    </source>
</evidence>
<feature type="domain" description="Endonuclease/exonuclease/phosphatase" evidence="8">
    <location>
        <begin position="23"/>
        <end position="189"/>
    </location>
</feature>
<dbReference type="InterPro" id="IPR005135">
    <property type="entry name" value="Endo/exonuclease/phosphatase"/>
</dbReference>
<name>A0ABN8NK59_9CNID</name>
<sequence>QESYGTAEVEDIWRTQWQGKLFFSHGTCHSCGVMVLVRGDLDFNLISNGTDNEGRYIVLKAEVQGANSLFVNVYVPNKVQEQCRFIENLNSTIDDVIKDNEPKLVVGGDFNVTLESDLDCSGGNPAQKASVKSILDLCLDFDLVDIWRIRNLTTRRYTWRQRNPFTQRRLDFWLVSKDKVKRRVLVGDIEDGGLKAPHLDSIIKTQRILCCKKLASEDLSSWNIILLHYLKPVGGKFILGCNFDVKKLPIKLPGFYEECLKDFSRCSAVNKVSLDNINAVDTSKIILWNNFYILIGGKTVFNKRLIDKGIVRIGDLIAENNEIITSKLRELNLSPLDGFQLFSVIDALPKDWRHALKSYGYDRLVSFDLHEQTRLFLTGKDVLLSNADSKGIYKEIRDREIVQPTAQKKYVEFFENDNLNWTEIYSLPYQVALDTKSREFQ</sequence>
<dbReference type="Proteomes" id="UP001159405">
    <property type="component" value="Unassembled WGS sequence"/>
</dbReference>
<dbReference type="InterPro" id="IPR004808">
    <property type="entry name" value="AP_endonuc_1"/>
</dbReference>
<keyword evidence="7" id="KW-0460">Magnesium</keyword>
<evidence type="ECO:0000256" key="5">
    <source>
        <dbReference type="ARBA" id="ARBA00022723"/>
    </source>
</evidence>
<keyword evidence="5" id="KW-0479">Metal-binding</keyword>
<keyword evidence="6" id="KW-0378">Hydrolase</keyword>
<evidence type="ECO:0000313" key="10">
    <source>
        <dbReference type="Proteomes" id="UP001159405"/>
    </source>
</evidence>
<dbReference type="Gene3D" id="3.60.10.10">
    <property type="entry name" value="Endonuclease/exonuclease/phosphatase"/>
    <property type="match status" value="1"/>
</dbReference>